<dbReference type="SUPFAM" id="SSF82771">
    <property type="entry name" value="GIY-YIG endonuclease"/>
    <property type="match status" value="1"/>
</dbReference>
<dbReference type="InterPro" id="IPR000305">
    <property type="entry name" value="GIY-YIG_endonuc"/>
</dbReference>
<proteinExistence type="inferred from homology"/>
<dbReference type="InterPro" id="IPR050190">
    <property type="entry name" value="UPF0213_domain"/>
</dbReference>
<dbReference type="PROSITE" id="PS50164">
    <property type="entry name" value="GIY_YIG"/>
    <property type="match status" value="1"/>
</dbReference>
<comment type="caution">
    <text evidence="3">The sequence shown here is derived from an EMBL/GenBank/DDBJ whole genome shotgun (WGS) entry which is preliminary data.</text>
</comment>
<dbReference type="PANTHER" id="PTHR34477:SF1">
    <property type="entry name" value="UPF0213 PROTEIN YHBQ"/>
    <property type="match status" value="1"/>
</dbReference>
<gene>
    <name evidence="3" type="ORF">FGM01_08845</name>
</gene>
<sequence>MDAWTVYLVRCSDDSIYVGCTSDFVRRKKEHNTGKVKSTQSRLPVVLVTQIVFHDKYKAYAFEKYLKTGSGRAFLNKRLV</sequence>
<evidence type="ECO:0000256" key="1">
    <source>
        <dbReference type="ARBA" id="ARBA00007435"/>
    </source>
</evidence>
<evidence type="ECO:0000259" key="2">
    <source>
        <dbReference type="PROSITE" id="PS50164"/>
    </source>
</evidence>
<dbReference type="RefSeq" id="WP_143410812.1">
    <property type="nucleotide sequence ID" value="NZ_VHSF01000002.1"/>
</dbReference>
<organism evidence="3 4">
    <name type="scientific">Christiangramia sabulilitoris</name>
    <dbReference type="NCBI Taxonomy" id="2583991"/>
    <lineage>
        <taxon>Bacteria</taxon>
        <taxon>Pseudomonadati</taxon>
        <taxon>Bacteroidota</taxon>
        <taxon>Flavobacteriia</taxon>
        <taxon>Flavobacteriales</taxon>
        <taxon>Flavobacteriaceae</taxon>
        <taxon>Christiangramia</taxon>
    </lineage>
</organism>
<dbReference type="Pfam" id="PF01541">
    <property type="entry name" value="GIY-YIG"/>
    <property type="match status" value="1"/>
</dbReference>
<feature type="domain" description="GIY-YIG" evidence="2">
    <location>
        <begin position="2"/>
        <end position="77"/>
    </location>
</feature>
<dbReference type="EMBL" id="VHSF01000002">
    <property type="protein sequence ID" value="TRO65496.1"/>
    <property type="molecule type" value="Genomic_DNA"/>
</dbReference>
<dbReference type="AlphaFoldDB" id="A0A550I3F0"/>
<dbReference type="Proteomes" id="UP000315131">
    <property type="component" value="Unassembled WGS sequence"/>
</dbReference>
<evidence type="ECO:0000313" key="4">
    <source>
        <dbReference type="Proteomes" id="UP000315131"/>
    </source>
</evidence>
<evidence type="ECO:0000313" key="3">
    <source>
        <dbReference type="EMBL" id="TRO65496.1"/>
    </source>
</evidence>
<dbReference type="PANTHER" id="PTHR34477">
    <property type="entry name" value="UPF0213 PROTEIN YHBQ"/>
    <property type="match status" value="1"/>
</dbReference>
<keyword evidence="4" id="KW-1185">Reference proteome</keyword>
<dbReference type="OrthoDB" id="1495241at2"/>
<dbReference type="Gene3D" id="3.40.1440.10">
    <property type="entry name" value="GIY-YIG endonuclease"/>
    <property type="match status" value="1"/>
</dbReference>
<comment type="similarity">
    <text evidence="1">Belongs to the UPF0213 family.</text>
</comment>
<name>A0A550I3F0_9FLAO</name>
<reference evidence="3 4" key="1">
    <citation type="submission" date="2019-06" db="EMBL/GenBank/DDBJ databases">
        <title>Gramella sabulilitoris sp. nov., isolated from a marine sand.</title>
        <authorList>
            <person name="Yoon J.-H."/>
        </authorList>
    </citation>
    <scope>NUCLEOTIDE SEQUENCE [LARGE SCALE GENOMIC DNA]</scope>
    <source>
        <strain evidence="3 4">HSMS-1</strain>
    </source>
</reference>
<accession>A0A550I3F0</accession>
<protein>
    <submittedName>
        <fullName evidence="3">GIY-YIG nuclease family protein</fullName>
    </submittedName>
</protein>
<dbReference type="InterPro" id="IPR035901">
    <property type="entry name" value="GIY-YIG_endonuc_sf"/>
</dbReference>